<dbReference type="Proteomes" id="UP000526786">
    <property type="component" value="Unassembled WGS sequence"/>
</dbReference>
<reference evidence="1 2" key="1">
    <citation type="journal article" date="2020" name="Appl. Environ. Microbiol.">
        <title>Genomic Characteristics of a Novel Species of Ammonia-Oxidizing Archaea from the Jiulong River Estuary.</title>
        <authorList>
            <person name="Zou D."/>
            <person name="Wan R."/>
            <person name="Han L."/>
            <person name="Xu M.N."/>
            <person name="Liu Y."/>
            <person name="Liu H."/>
            <person name="Kao S.J."/>
            <person name="Li M."/>
        </authorList>
    </citation>
    <scope>NUCLEOTIDE SEQUENCE [LARGE SCALE GENOMIC DNA]</scope>
    <source>
        <strain evidence="1">W2bin3</strain>
    </source>
</reference>
<evidence type="ECO:0000313" key="2">
    <source>
        <dbReference type="Proteomes" id="UP000526786"/>
    </source>
</evidence>
<proteinExistence type="predicted"/>
<accession>A0AC60W440</accession>
<sequence>MEKGFSVVLLMGILVFGAVTPTNFASADSEKVNVLIGFNGKPDVSLIKQNGGQLKDNFHPFINVVSAVLPSNAIDGLKNNPKISYIEPDLIATIHNHPSATGEYLNVWGVDHIDADLAHANHNGTGVNVVVIDTGINSGHNDIGGINGGWDFVNGDSDPADDHGHGTHVSGTIAGVEGNGGIIGVSPSVNLYGVKVLDAGGSGSYTNVINGIMWAATNGMDVANLSLGGGASTSLCDAVDAATDAGVLIIASAGNSGNPKGKGTNTGYPATCNNAIAVAATTQNDSRASFSSTGQAVEISAPGSGIYSSLLDQSYGSWSGTSMAAPHVSGVAALVKDANSSLTPQELRSILQNTAIDLGDNGRDTKFGFGLVNTLDAISAADSNPVSSDPAFSLSASQTSFSVNVGDDATPTILINPTNGFDGEVSLSSSRNSDNFSINPVDIKISTESILTLDTSSAGNYQITIDGTSGTLSDSLTIDLTVINPNDSISSEVIVDKIEYTREGGQQGDKHLIVSVFVVNDLNPPQPVAGVDVTISLTCDCSRIGWTGTVVSDSSGIAKFQLSNAKSGTYTTNVTHIDGEPVNFQYSQPSVKTKPSNNP</sequence>
<evidence type="ECO:0000313" key="1">
    <source>
        <dbReference type="EMBL" id="MBA4454557.1"/>
    </source>
</evidence>
<organism evidence="1 2">
    <name type="scientific">Candidatus Nitrosomaritimum aestuariumsis</name>
    <dbReference type="NCBI Taxonomy" id="3342354"/>
    <lineage>
        <taxon>Archaea</taxon>
        <taxon>Nitrososphaerota</taxon>
        <taxon>Nitrososphaeria</taxon>
        <taxon>Nitrosopumilales</taxon>
        <taxon>Nitrosopumilaceae</taxon>
        <taxon>Candidatus Nitrosomaritimum</taxon>
    </lineage>
</organism>
<comment type="caution">
    <text evidence="1">The sequence shown here is derived from an EMBL/GenBank/DDBJ whole genome shotgun (WGS) entry which is preliminary data.</text>
</comment>
<name>A0AC60W440_9ARCH</name>
<dbReference type="EMBL" id="JACENC010000251">
    <property type="protein sequence ID" value="MBA4454557.1"/>
    <property type="molecule type" value="Genomic_DNA"/>
</dbReference>
<gene>
    <name evidence="1" type="ORF">H2B05_06405</name>
</gene>
<protein>
    <submittedName>
        <fullName evidence="1">S8 family serine peptidase</fullName>
    </submittedName>
</protein>